<dbReference type="Pfam" id="PF00294">
    <property type="entry name" value="PfkB"/>
    <property type="match status" value="1"/>
</dbReference>
<evidence type="ECO:0000259" key="6">
    <source>
        <dbReference type="Pfam" id="PF00294"/>
    </source>
</evidence>
<dbReference type="PANTHER" id="PTHR43085:SF1">
    <property type="entry name" value="PSEUDOURIDINE KINASE-RELATED"/>
    <property type="match status" value="1"/>
</dbReference>
<accession>A0A923LI96</accession>
<protein>
    <submittedName>
        <fullName evidence="7">Sugar kinase</fullName>
    </submittedName>
</protein>
<keyword evidence="8" id="KW-1185">Reference proteome</keyword>
<dbReference type="Gene3D" id="3.40.1190.20">
    <property type="match status" value="1"/>
</dbReference>
<dbReference type="InterPro" id="IPR011611">
    <property type="entry name" value="PfkB_dom"/>
</dbReference>
<reference evidence="7" key="1">
    <citation type="submission" date="2020-08" db="EMBL/GenBank/DDBJ databases">
        <title>Genome public.</title>
        <authorList>
            <person name="Liu C."/>
            <person name="Sun Q."/>
        </authorList>
    </citation>
    <scope>NUCLEOTIDE SEQUENCE</scope>
    <source>
        <strain evidence="7">NSJ-55</strain>
    </source>
</reference>
<comment type="caution">
    <text evidence="7">The sequence shown here is derived from an EMBL/GenBank/DDBJ whole genome shotgun (WGS) entry which is preliminary data.</text>
</comment>
<dbReference type="SUPFAM" id="SSF53613">
    <property type="entry name" value="Ribokinase-like"/>
    <property type="match status" value="1"/>
</dbReference>
<keyword evidence="3" id="KW-0547">Nucleotide-binding</keyword>
<gene>
    <name evidence="7" type="ORF">H8S37_06270</name>
</gene>
<dbReference type="GO" id="GO:0016301">
    <property type="term" value="F:kinase activity"/>
    <property type="evidence" value="ECO:0007669"/>
    <property type="project" value="UniProtKB-KW"/>
</dbReference>
<keyword evidence="5" id="KW-0067">ATP-binding</keyword>
<name>A0A923LI96_9FIRM</name>
<dbReference type="PANTHER" id="PTHR43085">
    <property type="entry name" value="HEXOKINASE FAMILY MEMBER"/>
    <property type="match status" value="1"/>
</dbReference>
<evidence type="ECO:0000313" key="8">
    <source>
        <dbReference type="Proteomes" id="UP000652477"/>
    </source>
</evidence>
<comment type="similarity">
    <text evidence="1">Belongs to the carbohydrate kinase PfkB family.</text>
</comment>
<evidence type="ECO:0000256" key="2">
    <source>
        <dbReference type="ARBA" id="ARBA00022679"/>
    </source>
</evidence>
<evidence type="ECO:0000256" key="1">
    <source>
        <dbReference type="ARBA" id="ARBA00010688"/>
    </source>
</evidence>
<dbReference type="InterPro" id="IPR029056">
    <property type="entry name" value="Ribokinase-like"/>
</dbReference>
<organism evidence="7 8">
    <name type="scientific">Mediterraneibacter hominis</name>
    <dbReference type="NCBI Taxonomy" id="2763054"/>
    <lineage>
        <taxon>Bacteria</taxon>
        <taxon>Bacillati</taxon>
        <taxon>Bacillota</taxon>
        <taxon>Clostridia</taxon>
        <taxon>Lachnospirales</taxon>
        <taxon>Lachnospiraceae</taxon>
        <taxon>Mediterraneibacter</taxon>
    </lineage>
</organism>
<dbReference type="CDD" id="cd01166">
    <property type="entry name" value="KdgK"/>
    <property type="match status" value="1"/>
</dbReference>
<dbReference type="InterPro" id="IPR050306">
    <property type="entry name" value="PfkB_Carbo_kinase"/>
</dbReference>
<evidence type="ECO:0000256" key="3">
    <source>
        <dbReference type="ARBA" id="ARBA00022741"/>
    </source>
</evidence>
<keyword evidence="4 7" id="KW-0418">Kinase</keyword>
<sequence>MLKFSEKENDVCIFGIPMVELIKEGYDSPLREQGCFKGPYPAGDPGIFLNACALQGRKTVYIGTAGKDDFGAAFVNQMERHHVCTKYIEQIPDSMTGLSVVSKYSNGKRDFFFTLKSSAAAKLKWREEYIEVLKNVKVFHISGFACAVSESIAEACRRALNYIDDTTIVSFDPNYRKEMMAEKEFVKMCTPFFERSNLFLPSEGEAELFLGEGDERESCRTWSGRGKIIALKCGSKGSYAFEEGRTYYVRPYEVEEIDSTGAGDIFGGVFLHSLMRGRDVGESLDFAALAGAYAVTKTGLMNAAPDNRQLEEFREKMHRR</sequence>
<proteinExistence type="inferred from homology"/>
<evidence type="ECO:0000256" key="5">
    <source>
        <dbReference type="ARBA" id="ARBA00022840"/>
    </source>
</evidence>
<dbReference type="RefSeq" id="WP_186875143.1">
    <property type="nucleotide sequence ID" value="NZ_JACOPF010000001.1"/>
</dbReference>
<dbReference type="GO" id="GO:0005524">
    <property type="term" value="F:ATP binding"/>
    <property type="evidence" value="ECO:0007669"/>
    <property type="project" value="UniProtKB-KW"/>
</dbReference>
<dbReference type="Proteomes" id="UP000652477">
    <property type="component" value="Unassembled WGS sequence"/>
</dbReference>
<evidence type="ECO:0000313" key="7">
    <source>
        <dbReference type="EMBL" id="MBC5688536.1"/>
    </source>
</evidence>
<dbReference type="AlphaFoldDB" id="A0A923LI96"/>
<feature type="domain" description="Carbohydrate kinase PfkB" evidence="6">
    <location>
        <begin position="10"/>
        <end position="306"/>
    </location>
</feature>
<keyword evidence="2" id="KW-0808">Transferase</keyword>
<evidence type="ECO:0000256" key="4">
    <source>
        <dbReference type="ARBA" id="ARBA00022777"/>
    </source>
</evidence>
<dbReference type="EMBL" id="JACOPF010000001">
    <property type="protein sequence ID" value="MBC5688536.1"/>
    <property type="molecule type" value="Genomic_DNA"/>
</dbReference>